<dbReference type="RefSeq" id="WP_187564693.1">
    <property type="nucleotide sequence ID" value="NZ_JACGWS010000024.1"/>
</dbReference>
<dbReference type="InterPro" id="IPR045851">
    <property type="entry name" value="AMP-bd_C_sf"/>
</dbReference>
<dbReference type="Gene3D" id="3.30.559.10">
    <property type="entry name" value="Chloramphenicol acetyltransferase-like domain"/>
    <property type="match status" value="2"/>
</dbReference>
<proteinExistence type="predicted"/>
<comment type="caution">
    <text evidence="5">The sequence shown here is derived from an EMBL/GenBank/DDBJ whole genome shotgun (WGS) entry which is preliminary data.</text>
</comment>
<dbReference type="Gene3D" id="2.30.38.10">
    <property type="entry name" value="Luciferase, Domain 3"/>
    <property type="match status" value="1"/>
</dbReference>
<dbReference type="EMBL" id="JACGWS010000024">
    <property type="protein sequence ID" value="MBC8757651.1"/>
    <property type="molecule type" value="Genomic_DNA"/>
</dbReference>
<dbReference type="NCBIfam" id="NF003417">
    <property type="entry name" value="PRK04813.1"/>
    <property type="match status" value="2"/>
</dbReference>
<organism evidence="5 6">
    <name type="scientific">Kordia aestuariivivens</name>
    <dbReference type="NCBI Taxonomy" id="2759037"/>
    <lineage>
        <taxon>Bacteria</taxon>
        <taxon>Pseudomonadati</taxon>
        <taxon>Bacteroidota</taxon>
        <taxon>Flavobacteriia</taxon>
        <taxon>Flavobacteriales</taxon>
        <taxon>Flavobacteriaceae</taxon>
        <taxon>Kordia</taxon>
    </lineage>
</organism>
<evidence type="ECO:0000259" key="4">
    <source>
        <dbReference type="PROSITE" id="PS50075"/>
    </source>
</evidence>
<keyword evidence="2" id="KW-0596">Phosphopantetheine</keyword>
<dbReference type="PANTHER" id="PTHR45527">
    <property type="entry name" value="NONRIBOSOMAL PEPTIDE SYNTHETASE"/>
    <property type="match status" value="1"/>
</dbReference>
<evidence type="ECO:0000313" key="5">
    <source>
        <dbReference type="EMBL" id="MBC8757651.1"/>
    </source>
</evidence>
<gene>
    <name evidence="5" type="ORF">H2O64_23485</name>
</gene>
<dbReference type="InterPro" id="IPR025110">
    <property type="entry name" value="AMP-bd_C"/>
</dbReference>
<dbReference type="Gene3D" id="3.30.300.30">
    <property type="match status" value="2"/>
</dbReference>
<keyword evidence="6" id="KW-1185">Reference proteome</keyword>
<dbReference type="SUPFAM" id="SSF52777">
    <property type="entry name" value="CoA-dependent acyltransferases"/>
    <property type="match status" value="4"/>
</dbReference>
<dbReference type="CDD" id="cd19531">
    <property type="entry name" value="LCL_NRPS-like"/>
    <property type="match status" value="1"/>
</dbReference>
<feature type="domain" description="Carrier" evidence="4">
    <location>
        <begin position="550"/>
        <end position="624"/>
    </location>
</feature>
<dbReference type="SUPFAM" id="SSF47336">
    <property type="entry name" value="ACP-like"/>
    <property type="match status" value="2"/>
</dbReference>
<dbReference type="CDD" id="cd05930">
    <property type="entry name" value="A_NRPS"/>
    <property type="match status" value="2"/>
</dbReference>
<dbReference type="Gene3D" id="1.10.1200.10">
    <property type="entry name" value="ACP-like"/>
    <property type="match status" value="2"/>
</dbReference>
<protein>
    <submittedName>
        <fullName evidence="5">Amino acid adenylation domain-containing protein</fullName>
    </submittedName>
</protein>
<evidence type="ECO:0000313" key="6">
    <source>
        <dbReference type="Proteomes" id="UP000619238"/>
    </source>
</evidence>
<dbReference type="NCBIfam" id="TIGR01733">
    <property type="entry name" value="AA-adenyl-dom"/>
    <property type="match status" value="2"/>
</dbReference>
<dbReference type="InterPro" id="IPR009081">
    <property type="entry name" value="PP-bd_ACP"/>
</dbReference>
<keyword evidence="3" id="KW-0597">Phosphoprotein</keyword>
<dbReference type="PROSITE" id="PS00012">
    <property type="entry name" value="PHOSPHOPANTETHEINE"/>
    <property type="match status" value="1"/>
</dbReference>
<evidence type="ECO:0000256" key="2">
    <source>
        <dbReference type="ARBA" id="ARBA00022450"/>
    </source>
</evidence>
<dbReference type="Gene3D" id="3.30.559.30">
    <property type="entry name" value="Nonribosomal peptide synthetase, condensation domain"/>
    <property type="match status" value="2"/>
</dbReference>
<sequence>MNSKELINALKKGEISIESYKKLLENKSNETAVVKEIPNQLDVLNAKLKPVSAEKCIHEVFEEIAEKYPHKIAVSHNDESISYANLNKKSNALAQSIQKRGILPDAIIGIYMNRSIESIIAVLGILKAGAAFLPLDVNYPTARISYIIQNSKLKIVLTKKEVHEKLQTVKQGANIEEIILEEVAEPEVYNLQKNATSTNLAYIIYTSGTTGFPKGVMVQHNGFVTMITDQIQSFSCTANDTFAQFASISFDASIYELFLALLSGGTLVIIPEDIKKNGKLLRDYFIQKEITIATLPPTLVATIPKEKKLPLKTLITAGEAANIEDVKHYSKYLTYINAYGPTETSVCASSYTVNPNTDIEEIPIGTPLSNIQFHILDVNLKQVAVGIPGELYLSGIGVARGYLNNPELTQERFSIINGKRSYKTGDRVICKPDGNVYFLGRTDHQIKIRGFRVDPEEIEVVLQEQEDVQNATIIAKKVNGNLSLLAYYTAAEKIKSQVLKSFLQDRVPSYMLPHFFIFIEKMPLTLNGKIDREQLRNKELALDLDNQYVAAQNETEKELVAIWEDILGIDAVGVEDNFFDLGGDSIKNIQVINKASKYGLDLKNKDLFKHQTIQELSKNVALFKNNETETSDVKPAETLSQAEIDAFIEENNLVDQKENIEAVFSLTSLQLGILYEHLKASNTGLYYLQSLVTIEEKINYEIFEETISEVIARYDALRTGVFYQNIANPLQVTFKKCEPTIEILDWRTIEHKEEKLKQTIASRRRHSFNLNNPPLFRICFIEYDDTTVKLLVESHHILMDGWSNGILLKYIFNSYSKKKYQTPFNPVAPTLYRNYVAQLKHTQNKTQEKIFWEEHLKGFDEITPLPLENLDNKLQLKNAVMHKETKFYNDLTNAAKFTSFSQSNRITPNTITLTAFFILLKKLTNKDDILIGGISSGRSLRGIDTKDSVGLHVNTTPFRVSMQDSQLIDDFLKNIQETSLQRLEYEHTSIADIYSYCDYKSPEGLFQILYGFQNFPKYQVKNQETKIKISKLETIEQDHYPLGFAFSFSDNLEVTVNYDTNRYSEKTIDTFIYYFKNIIASILQKVENETVATLPILKEKDIQQVVYDWNANASPIPTMCMHEAVEKYAKQNPNAIAVQDAFKSISYSELNTKSNQLATYLQAQNIKKGDSVAVYLERSVDVIIAITGIMKAGAVYVPIAIATPEKRIAYILENANAKTLITQENLQEKTQAFQKDLQHIITFDSDRINEYENNNLEAVLPTDIAYIIYTSGSTGVPKGVPIAHRSFVNMIVDKIKRFDVQQKDVLSQITSLSFDASLSEIFLALFAGSKLVIIPENVKKSGTEIIAYLKTHQITVSTLTPAYISVLDKKEKLPLRTLISGGEKAKTEDVAHYTKYLNYINAYGPTEASICVSCYKVKSENIGQNIPIGKPLANTKLYVLDKHENPQPIGVPGELYIGGVGLTNGYLNKNELTKKAFIKSPFANAETIYKTGDLVKWLPDGNLLFLERADFQVKIRGHRIELGEIENTLQKHADVKENVVIHKTSNTESFLICFYCAENNAELDSLKLKSFLKTHLPDYMIPAKFIKLEVLPLTTNGKIDLKKLKSYQVTFASSKEIVAPTNETERKLAEIWKNELKIAQLSIHDNFYELGGDSIKIMKILGQIQHEFGQKIEINVFSDNATVAMLASVLSAHKNSDSQQIQPAPVAEYYPMSNTQLRFWMQYQMGLKIVANSISVFNLNEEIDKETFELAINLCIQKHEILRTAFIEIEKTPKQKILPATAFEFFLSSQDITRSEDWKKEVIQLANKVSSEPFDLSNPPLIKGQLLKVKQEKYVFLLTLHHSIVDGWSIKLLFEEITENYKKLREQTTYKPTPLRIHYKDYSVWLQSQLAGDLGAKALGFWKNQYSNGVKDFHFPTDYERKKEKTTEGKRIALEIHQDKFSKLKEIAETENASLYMVLLSLINVSLARHTNSNEITVRTPVHGRFHLDLQNQIGPYINSIPVRTEIRGAETFQGLIKANKEFMLQVFNYQFYPIDKLASDLNVKRYYDRMPFSDVVVVMQNKDMIDTNLQEDDVSAADLSDSGIISMVDLRIELNELEDSLQIALDYNSDLFKPSTIQELADTIILLTDEIIKNPTIQIDALKKDTSNQEIKKSFDFDFFFDN</sequence>
<dbReference type="InterPro" id="IPR001242">
    <property type="entry name" value="Condensation_dom"/>
</dbReference>
<dbReference type="Pfam" id="PF13193">
    <property type="entry name" value="AMP-binding_C"/>
    <property type="match status" value="2"/>
</dbReference>
<feature type="domain" description="Carrier" evidence="4">
    <location>
        <begin position="1619"/>
        <end position="1694"/>
    </location>
</feature>
<dbReference type="InterPro" id="IPR006162">
    <property type="entry name" value="Ppantetheine_attach_site"/>
</dbReference>
<comment type="cofactor">
    <cofactor evidence="1">
        <name>pantetheine 4'-phosphate</name>
        <dbReference type="ChEBI" id="CHEBI:47942"/>
    </cofactor>
</comment>
<dbReference type="InterPro" id="IPR020845">
    <property type="entry name" value="AMP-binding_CS"/>
</dbReference>
<dbReference type="Proteomes" id="UP000619238">
    <property type="component" value="Unassembled WGS sequence"/>
</dbReference>
<dbReference type="SUPFAM" id="SSF56801">
    <property type="entry name" value="Acetyl-CoA synthetase-like"/>
    <property type="match status" value="2"/>
</dbReference>
<dbReference type="Pfam" id="PF00501">
    <property type="entry name" value="AMP-binding"/>
    <property type="match status" value="2"/>
</dbReference>
<dbReference type="Pfam" id="PF00668">
    <property type="entry name" value="Condensation"/>
    <property type="match status" value="2"/>
</dbReference>
<dbReference type="InterPro" id="IPR042099">
    <property type="entry name" value="ANL_N_sf"/>
</dbReference>
<reference evidence="5 6" key="1">
    <citation type="submission" date="2020-07" db="EMBL/GenBank/DDBJ databases">
        <title>Description of Kordia aestuariivivens sp. nov., isolated from a tidal flat.</title>
        <authorList>
            <person name="Park S."/>
            <person name="Yoon J.-H."/>
        </authorList>
    </citation>
    <scope>NUCLEOTIDE SEQUENCE [LARGE SCALE GENOMIC DNA]</scope>
    <source>
        <strain evidence="5 6">YSTF-M3</strain>
    </source>
</reference>
<dbReference type="Gene3D" id="3.40.50.980">
    <property type="match status" value="2"/>
</dbReference>
<dbReference type="InterPro" id="IPR036736">
    <property type="entry name" value="ACP-like_sf"/>
</dbReference>
<dbReference type="PROSITE" id="PS00455">
    <property type="entry name" value="AMP_BINDING"/>
    <property type="match status" value="2"/>
</dbReference>
<dbReference type="PANTHER" id="PTHR45527:SF1">
    <property type="entry name" value="FATTY ACID SYNTHASE"/>
    <property type="match status" value="1"/>
</dbReference>
<dbReference type="InterPro" id="IPR010071">
    <property type="entry name" value="AA_adenyl_dom"/>
</dbReference>
<dbReference type="Gene3D" id="3.40.50.12780">
    <property type="entry name" value="N-terminal domain of ligase-like"/>
    <property type="match status" value="1"/>
</dbReference>
<dbReference type="Pfam" id="PF00550">
    <property type="entry name" value="PP-binding"/>
    <property type="match status" value="2"/>
</dbReference>
<accession>A0ABR7QGF3</accession>
<evidence type="ECO:0000256" key="3">
    <source>
        <dbReference type="ARBA" id="ARBA00022553"/>
    </source>
</evidence>
<dbReference type="PROSITE" id="PS50075">
    <property type="entry name" value="CARRIER"/>
    <property type="match status" value="2"/>
</dbReference>
<name>A0ABR7QGF3_9FLAO</name>
<dbReference type="InterPro" id="IPR000873">
    <property type="entry name" value="AMP-dep_synth/lig_dom"/>
</dbReference>
<evidence type="ECO:0000256" key="1">
    <source>
        <dbReference type="ARBA" id="ARBA00001957"/>
    </source>
</evidence>
<dbReference type="InterPro" id="IPR023213">
    <property type="entry name" value="CAT-like_dom_sf"/>
</dbReference>